<gene>
    <name evidence="8" type="ORF">DES35_105114</name>
</gene>
<comment type="caution">
    <text evidence="8">The sequence shown here is derived from an EMBL/GenBank/DDBJ whole genome shotgun (WGS) entry which is preliminary data.</text>
</comment>
<evidence type="ECO:0000313" key="8">
    <source>
        <dbReference type="EMBL" id="RCX02143.1"/>
    </source>
</evidence>
<dbReference type="GO" id="GO:0010945">
    <property type="term" value="F:coenzyme A diphosphatase activity"/>
    <property type="evidence" value="ECO:0007669"/>
    <property type="project" value="InterPro"/>
</dbReference>
<keyword evidence="6" id="KW-0464">Manganese</keyword>
<reference evidence="8 9" key="1">
    <citation type="submission" date="2018-07" db="EMBL/GenBank/DDBJ databases">
        <title>Genomic Encyclopedia of Type Strains, Phase IV (KMG-IV): sequencing the most valuable type-strain genomes for metagenomic binning, comparative biology and taxonomic classification.</title>
        <authorList>
            <person name="Goeker M."/>
        </authorList>
    </citation>
    <scope>NUCLEOTIDE SEQUENCE [LARGE SCALE GENOMIC DNA]</scope>
    <source>
        <strain evidence="8 9">DSM 21410</strain>
    </source>
</reference>
<keyword evidence="3" id="KW-0479">Metal-binding</keyword>
<dbReference type="RefSeq" id="WP_037361135.1">
    <property type="nucleotide sequence ID" value="NZ_BHZF01000004.1"/>
</dbReference>
<dbReference type="Proteomes" id="UP000253517">
    <property type="component" value="Unassembled WGS sequence"/>
</dbReference>
<evidence type="ECO:0000259" key="7">
    <source>
        <dbReference type="PROSITE" id="PS51462"/>
    </source>
</evidence>
<dbReference type="InterPro" id="IPR045121">
    <property type="entry name" value="CoAse"/>
</dbReference>
<keyword evidence="5" id="KW-0460">Magnesium</keyword>
<dbReference type="Pfam" id="PF00293">
    <property type="entry name" value="NUDIX"/>
    <property type="match status" value="1"/>
</dbReference>
<name>A0A368ZYX8_9FLAO</name>
<dbReference type="PANTHER" id="PTHR12992:SF11">
    <property type="entry name" value="MITOCHONDRIAL COENZYME A DIPHOSPHATASE NUDT8"/>
    <property type="match status" value="1"/>
</dbReference>
<evidence type="ECO:0000256" key="4">
    <source>
        <dbReference type="ARBA" id="ARBA00022801"/>
    </source>
</evidence>
<keyword evidence="9" id="KW-1185">Reference proteome</keyword>
<evidence type="ECO:0000256" key="1">
    <source>
        <dbReference type="ARBA" id="ARBA00001936"/>
    </source>
</evidence>
<accession>A0A368ZYX8</accession>
<evidence type="ECO:0000313" key="9">
    <source>
        <dbReference type="Proteomes" id="UP000253517"/>
    </source>
</evidence>
<evidence type="ECO:0000256" key="6">
    <source>
        <dbReference type="ARBA" id="ARBA00023211"/>
    </source>
</evidence>
<feature type="domain" description="Nudix hydrolase" evidence="7">
    <location>
        <begin position="47"/>
        <end position="179"/>
    </location>
</feature>
<proteinExistence type="predicted"/>
<dbReference type="GO" id="GO:0046872">
    <property type="term" value="F:metal ion binding"/>
    <property type="evidence" value="ECO:0007669"/>
    <property type="project" value="UniProtKB-KW"/>
</dbReference>
<dbReference type="PANTHER" id="PTHR12992">
    <property type="entry name" value="NUDIX HYDROLASE"/>
    <property type="match status" value="1"/>
</dbReference>
<comment type="cofactor">
    <cofactor evidence="1">
        <name>Mn(2+)</name>
        <dbReference type="ChEBI" id="CHEBI:29035"/>
    </cofactor>
</comment>
<dbReference type="CDD" id="cd03426">
    <property type="entry name" value="NUDIX_CoAse_Nudt7"/>
    <property type="match status" value="1"/>
</dbReference>
<dbReference type="AlphaFoldDB" id="A0A368ZYX8"/>
<evidence type="ECO:0000256" key="2">
    <source>
        <dbReference type="ARBA" id="ARBA00001946"/>
    </source>
</evidence>
<dbReference type="Gene3D" id="3.90.79.10">
    <property type="entry name" value="Nucleoside Triphosphate Pyrophosphohydrolase"/>
    <property type="match status" value="1"/>
</dbReference>
<organism evidence="8 9">
    <name type="scientific">Schleiferia thermophila</name>
    <dbReference type="NCBI Taxonomy" id="884107"/>
    <lineage>
        <taxon>Bacteria</taxon>
        <taxon>Pseudomonadati</taxon>
        <taxon>Bacteroidota</taxon>
        <taxon>Flavobacteriia</taxon>
        <taxon>Flavobacteriales</taxon>
        <taxon>Schleiferiaceae</taxon>
        <taxon>Schleiferia</taxon>
    </lineage>
</organism>
<dbReference type="InterPro" id="IPR015797">
    <property type="entry name" value="NUDIX_hydrolase-like_dom_sf"/>
</dbReference>
<dbReference type="InterPro" id="IPR000086">
    <property type="entry name" value="NUDIX_hydrolase_dom"/>
</dbReference>
<protein>
    <submittedName>
        <fullName evidence="8">NUDIX domain-containing protein</fullName>
    </submittedName>
</protein>
<keyword evidence="4" id="KW-0378">Hydrolase</keyword>
<sequence length="215" mass="24306">MTYSSWQDKFLDFLRSKPPLPGESAHELVALKGRVKASELNSLMVQPKISAVAVVFEKFIDEYRIVLIKRREYAGVHSAQISFPGGRKEGPESELQASLRELYEELGVKLHADHLLTSLTELYIPPSNFLMYPFAFQVCEPLKIYPDPGEVADVLYLPLQNLTKDPCFQPRKVSVNNFQLSVPAIELNNHIIWGATAMVLAEIHVLVKKFLTTHS</sequence>
<comment type="cofactor">
    <cofactor evidence="2">
        <name>Mg(2+)</name>
        <dbReference type="ChEBI" id="CHEBI:18420"/>
    </cofactor>
</comment>
<dbReference type="SUPFAM" id="SSF55811">
    <property type="entry name" value="Nudix"/>
    <property type="match status" value="1"/>
</dbReference>
<evidence type="ECO:0000256" key="5">
    <source>
        <dbReference type="ARBA" id="ARBA00022842"/>
    </source>
</evidence>
<evidence type="ECO:0000256" key="3">
    <source>
        <dbReference type="ARBA" id="ARBA00022723"/>
    </source>
</evidence>
<dbReference type="EMBL" id="QPJS01000005">
    <property type="protein sequence ID" value="RCX02143.1"/>
    <property type="molecule type" value="Genomic_DNA"/>
</dbReference>
<dbReference type="PROSITE" id="PS51462">
    <property type="entry name" value="NUDIX"/>
    <property type="match status" value="1"/>
</dbReference>